<dbReference type="SUPFAM" id="SSF53649">
    <property type="entry name" value="Alkaline phosphatase-like"/>
    <property type="match status" value="1"/>
</dbReference>
<keyword evidence="5" id="KW-0378">Hydrolase</keyword>
<dbReference type="GO" id="GO:0004035">
    <property type="term" value="F:alkaline phosphatase activity"/>
    <property type="evidence" value="ECO:0007669"/>
    <property type="project" value="UniProtKB-EC"/>
</dbReference>
<dbReference type="Gene3D" id="3.40.720.10">
    <property type="entry name" value="Alkaline Phosphatase, subunit A"/>
    <property type="match status" value="2"/>
</dbReference>
<comment type="similarity">
    <text evidence="2">Belongs to the alkaline phosphatase family.</text>
</comment>
<feature type="region of interest" description="Disordered" evidence="3">
    <location>
        <begin position="723"/>
        <end position="749"/>
    </location>
</feature>
<dbReference type="EMBL" id="OZ026884">
    <property type="protein sequence ID" value="CAL1241602.1"/>
    <property type="molecule type" value="Genomic_DNA"/>
</dbReference>
<dbReference type="Proteomes" id="UP001497493">
    <property type="component" value="Chromosome"/>
</dbReference>
<feature type="signal peptide" evidence="4">
    <location>
        <begin position="1"/>
        <end position="30"/>
    </location>
</feature>
<dbReference type="PRINTS" id="PR00113">
    <property type="entry name" value="ALKPHPHTASE"/>
</dbReference>
<proteinExistence type="inferred from homology"/>
<name>A0ABM9NLT7_9GAMM</name>
<evidence type="ECO:0000313" key="5">
    <source>
        <dbReference type="EMBL" id="CAL1241602.1"/>
    </source>
</evidence>
<keyword evidence="6" id="KW-1185">Reference proteome</keyword>
<reference evidence="5 6" key="1">
    <citation type="submission" date="2024-04" db="EMBL/GenBank/DDBJ databases">
        <authorList>
            <person name="Cremers G."/>
        </authorList>
    </citation>
    <scope>NUCLEOTIDE SEQUENCE [LARGE SCALE GENOMIC DNA]</scope>
    <source>
        <strain evidence="5">MeCH1-AG</strain>
    </source>
</reference>
<organism evidence="5 6">
    <name type="scientific">Candidatus Methylocalor cossyra</name>
    <dbReference type="NCBI Taxonomy" id="3108543"/>
    <lineage>
        <taxon>Bacteria</taxon>
        <taxon>Pseudomonadati</taxon>
        <taxon>Pseudomonadota</taxon>
        <taxon>Gammaproteobacteria</taxon>
        <taxon>Methylococcales</taxon>
        <taxon>Methylococcaceae</taxon>
        <taxon>Candidatus Methylocalor</taxon>
    </lineage>
</organism>
<dbReference type="CDD" id="cd16012">
    <property type="entry name" value="ALP"/>
    <property type="match status" value="1"/>
</dbReference>
<evidence type="ECO:0000313" key="6">
    <source>
        <dbReference type="Proteomes" id="UP001497493"/>
    </source>
</evidence>
<protein>
    <submittedName>
        <fullName evidence="5">Alkaline phosphatase</fullName>
        <ecNumber evidence="5">3.1.3.1</ecNumber>
    </submittedName>
</protein>
<feature type="chain" id="PRO_5047396251" evidence="4">
    <location>
        <begin position="31"/>
        <end position="803"/>
    </location>
</feature>
<dbReference type="Pfam" id="PF00245">
    <property type="entry name" value="Alk_phosphatase"/>
    <property type="match status" value="1"/>
</dbReference>
<evidence type="ECO:0000256" key="1">
    <source>
        <dbReference type="ARBA" id="ARBA00022553"/>
    </source>
</evidence>
<dbReference type="PANTHER" id="PTHR11596:SF5">
    <property type="entry name" value="ALKALINE PHOSPHATASE"/>
    <property type="match status" value="1"/>
</dbReference>
<dbReference type="InterPro" id="IPR017850">
    <property type="entry name" value="Alkaline_phosphatase_core_sf"/>
</dbReference>
<dbReference type="InterPro" id="IPR001952">
    <property type="entry name" value="Alkaline_phosphatase"/>
</dbReference>
<sequence>MRAQHPPSKRHLLSLAVAALLGSGVQPAAAGPDDDAAYFSDLSKRNSIDPVVNGGLLSDNPTNAEPTTGLRIMPPTDTLLIAGQRFDLRVETQIPAKTAPSLSKLTVNGKDITKAFNDKINTQGSGLESGTPAANTLYGATARNLYFAKPGTYTVEATVTVDGSPYTIKNTYRVADSPLKTKPKLKHVVFFLGDAMGLPIRSAARIYSKRIVEGRTQGKLNMDLMDEYGLVQTASFDSVITDSAPGMANYVTGMKQANNALNVSVDNTPENSLDNPRIETLWEFMKRVHGWKTGVVTDAFVTDATPAAEAAHTRARSNRTAIAQQFLDYYEDGTAQPKTGYAALAELTQPLDVIIGGGARDWILDANAAKAGTPCNGPTPGDKNQLNTFYQYSSTVGCSGGKATVVGRTDKDLFEYARTQGYTVVRNLDELNAAPDDKPLLGIFTGEFRPAAGALGTDNIPGVLDRLVARGQATIRGKTAGDPEIAQNVAPPQGTDCGALISDCFKKVPSKLESVQKAVKVLNTLAGKNGGWILMVEQSQIDKLAHPLEYERVVYEALELDGTLGWVLQNVAKDRRTLTLVSADHAQPETIIGVTLPSSIAAGGATQAGGCFTTNTVGGKPAYPITLGTSADANRPCLLQDAIGTFNDGTFPTYTDANQDGFPDDPDPTVKLMIEDGGRPTYSQDFLTNYQPLDPAAAVSPALPNPNRDPNGLLMTGNMPTKPVVGSAAKTENSSVAPHSGEDVPLSASGPGAELFGGVYENSDVHARIAAVLKGTKSIKQADDRQDLPGVNRVPSGNFLAGW</sequence>
<evidence type="ECO:0000256" key="2">
    <source>
        <dbReference type="RuleBase" id="RU003946"/>
    </source>
</evidence>
<dbReference type="EC" id="3.1.3.1" evidence="5"/>
<dbReference type="SMART" id="SM00098">
    <property type="entry name" value="alkPPc"/>
    <property type="match status" value="1"/>
</dbReference>
<accession>A0ABM9NLT7</accession>
<gene>
    <name evidence="5" type="ORF">MECH1_V1_2826</name>
</gene>
<evidence type="ECO:0000256" key="3">
    <source>
        <dbReference type="SAM" id="MobiDB-lite"/>
    </source>
</evidence>
<dbReference type="RefSeq" id="WP_348758106.1">
    <property type="nucleotide sequence ID" value="NZ_OZ026884.1"/>
</dbReference>
<keyword evidence="1" id="KW-0597">Phosphoprotein</keyword>
<keyword evidence="4" id="KW-0732">Signal</keyword>
<evidence type="ECO:0000256" key="4">
    <source>
        <dbReference type="SAM" id="SignalP"/>
    </source>
</evidence>
<dbReference type="PANTHER" id="PTHR11596">
    <property type="entry name" value="ALKALINE PHOSPHATASE"/>
    <property type="match status" value="1"/>
</dbReference>